<dbReference type="PANTHER" id="PTHR43540:SF6">
    <property type="entry name" value="ISOCHORISMATASE-LIKE DOMAIN-CONTAINING PROTEIN"/>
    <property type="match status" value="1"/>
</dbReference>
<dbReference type="SUPFAM" id="SSF52499">
    <property type="entry name" value="Isochorismatase-like hydrolases"/>
    <property type="match status" value="1"/>
</dbReference>
<keyword evidence="2" id="KW-0378">Hydrolase</keyword>
<dbReference type="CDD" id="cd00431">
    <property type="entry name" value="cysteine_hydrolases"/>
    <property type="match status" value="1"/>
</dbReference>
<feature type="domain" description="Isochorismatase-like" evidence="3">
    <location>
        <begin position="3"/>
        <end position="175"/>
    </location>
</feature>
<proteinExistence type="inferred from homology"/>
<dbReference type="Gene3D" id="3.40.50.850">
    <property type="entry name" value="Isochorismatase-like"/>
    <property type="match status" value="1"/>
</dbReference>
<dbReference type="Pfam" id="PF00857">
    <property type="entry name" value="Isochorismatase"/>
    <property type="match status" value="1"/>
</dbReference>
<dbReference type="EMBL" id="AJWJ01000071">
    <property type="protein sequence ID" value="KAF2076155.1"/>
    <property type="molecule type" value="Genomic_DNA"/>
</dbReference>
<evidence type="ECO:0000313" key="5">
    <source>
        <dbReference type="Proteomes" id="UP000695562"/>
    </source>
</evidence>
<dbReference type="AlphaFoldDB" id="A0A8J4V0S1"/>
<reference evidence="4" key="1">
    <citation type="submission" date="2020-01" db="EMBL/GenBank/DDBJ databases">
        <title>Development of genomics and gene disruption for Polysphondylium violaceum indicates a role for the polyketide synthase stlB in stalk morphogenesis.</title>
        <authorList>
            <person name="Narita B."/>
            <person name="Kawabe Y."/>
            <person name="Kin K."/>
            <person name="Saito T."/>
            <person name="Gibbs R."/>
            <person name="Kuspa A."/>
            <person name="Muzny D."/>
            <person name="Queller D."/>
            <person name="Richards S."/>
            <person name="Strassman J."/>
            <person name="Sucgang R."/>
            <person name="Worley K."/>
            <person name="Schaap P."/>
        </authorList>
    </citation>
    <scope>NUCLEOTIDE SEQUENCE</scope>
    <source>
        <strain evidence="4">QSvi11</strain>
    </source>
</reference>
<evidence type="ECO:0000256" key="1">
    <source>
        <dbReference type="ARBA" id="ARBA00006336"/>
    </source>
</evidence>
<dbReference type="InterPro" id="IPR050272">
    <property type="entry name" value="Isochorismatase-like_hydrls"/>
</dbReference>
<dbReference type="Proteomes" id="UP000695562">
    <property type="component" value="Unassembled WGS sequence"/>
</dbReference>
<comment type="similarity">
    <text evidence="1">Belongs to the isochorismatase family.</text>
</comment>
<evidence type="ECO:0000259" key="3">
    <source>
        <dbReference type="Pfam" id="PF00857"/>
    </source>
</evidence>
<keyword evidence="5" id="KW-1185">Reference proteome</keyword>
<name>A0A8J4V0S1_9MYCE</name>
<accession>A0A8J4V0S1</accession>
<evidence type="ECO:0000313" key="4">
    <source>
        <dbReference type="EMBL" id="KAF2076155.1"/>
    </source>
</evidence>
<dbReference type="GO" id="GO:0016787">
    <property type="term" value="F:hydrolase activity"/>
    <property type="evidence" value="ECO:0007669"/>
    <property type="project" value="UniProtKB-KW"/>
</dbReference>
<protein>
    <recommendedName>
        <fullName evidence="3">Isochorismatase-like domain-containing protein</fullName>
    </recommendedName>
</protein>
<dbReference type="PANTHER" id="PTHR43540">
    <property type="entry name" value="PEROXYUREIDOACRYLATE/UREIDOACRYLATE AMIDOHYDROLASE-RELATED"/>
    <property type="match status" value="1"/>
</dbReference>
<dbReference type="OrthoDB" id="167809at2759"/>
<organism evidence="4 5">
    <name type="scientific">Polysphondylium violaceum</name>
    <dbReference type="NCBI Taxonomy" id="133409"/>
    <lineage>
        <taxon>Eukaryota</taxon>
        <taxon>Amoebozoa</taxon>
        <taxon>Evosea</taxon>
        <taxon>Eumycetozoa</taxon>
        <taxon>Dictyostelia</taxon>
        <taxon>Dictyosteliales</taxon>
        <taxon>Dictyosteliaceae</taxon>
        <taxon>Polysphondylium</taxon>
    </lineage>
</organism>
<sequence>MKALIIVDMVNDLYDGVLNNEKYANTIIPGIQTLLEHCRKNASEWVIVYSNDAHREGDPELKIWGPHAMEGTKGAEVIPALKPTGAENEVISGKRFYSAFDGTGLKEILEEKGVNECVVVGQHTHCCVRHTCNSIYMLSMAIKVPSDCVCVFEGQDNQQALEYLKAIYGATITTSDEIINSSRTL</sequence>
<gene>
    <name evidence="4" type="ORF">CYY_002562</name>
</gene>
<dbReference type="InterPro" id="IPR000868">
    <property type="entry name" value="Isochorismatase-like_dom"/>
</dbReference>
<comment type="caution">
    <text evidence="4">The sequence shown here is derived from an EMBL/GenBank/DDBJ whole genome shotgun (WGS) entry which is preliminary data.</text>
</comment>
<dbReference type="InterPro" id="IPR036380">
    <property type="entry name" value="Isochorismatase-like_sf"/>
</dbReference>
<evidence type="ECO:0000256" key="2">
    <source>
        <dbReference type="ARBA" id="ARBA00022801"/>
    </source>
</evidence>